<dbReference type="InParanoid" id="H2YX30"/>
<dbReference type="HOGENOM" id="CLU_1566404_0_0_1"/>
<feature type="region of interest" description="Disordered" evidence="1">
    <location>
        <begin position="1"/>
        <end position="45"/>
    </location>
</feature>
<evidence type="ECO:0000256" key="1">
    <source>
        <dbReference type="SAM" id="MobiDB-lite"/>
    </source>
</evidence>
<feature type="compositionally biased region" description="Polar residues" evidence="1">
    <location>
        <begin position="135"/>
        <end position="149"/>
    </location>
</feature>
<accession>H2YX30</accession>
<evidence type="ECO:0000313" key="2">
    <source>
        <dbReference type="Ensembl" id="ENSCSAVP00000009891.1"/>
    </source>
</evidence>
<reference evidence="2" key="3">
    <citation type="submission" date="2025-09" db="UniProtKB">
        <authorList>
            <consortium name="Ensembl"/>
        </authorList>
    </citation>
    <scope>IDENTIFICATION</scope>
</reference>
<reference evidence="3" key="1">
    <citation type="submission" date="2003-08" db="EMBL/GenBank/DDBJ databases">
        <authorList>
            <person name="Birren B."/>
            <person name="Nusbaum C."/>
            <person name="Abebe A."/>
            <person name="Abouelleil A."/>
            <person name="Adekoya E."/>
            <person name="Ait-zahra M."/>
            <person name="Allen N."/>
            <person name="Allen T."/>
            <person name="An P."/>
            <person name="Anderson M."/>
            <person name="Anderson S."/>
            <person name="Arachchi H."/>
            <person name="Armbruster J."/>
            <person name="Bachantsang P."/>
            <person name="Baldwin J."/>
            <person name="Barry A."/>
            <person name="Bayul T."/>
            <person name="Blitshsteyn B."/>
            <person name="Bloom T."/>
            <person name="Blye J."/>
            <person name="Boguslavskiy L."/>
            <person name="Borowsky M."/>
            <person name="Boukhgalter B."/>
            <person name="Brunache A."/>
            <person name="Butler J."/>
            <person name="Calixte N."/>
            <person name="Calvo S."/>
            <person name="Camarata J."/>
            <person name="Campo K."/>
            <person name="Chang J."/>
            <person name="Cheshatsang Y."/>
            <person name="Citroen M."/>
            <person name="Collymore A."/>
            <person name="Considine T."/>
            <person name="Cook A."/>
            <person name="Cooke P."/>
            <person name="Corum B."/>
            <person name="Cuomo C."/>
            <person name="David R."/>
            <person name="Dawoe T."/>
            <person name="Degray S."/>
            <person name="Dodge S."/>
            <person name="Dooley K."/>
            <person name="Dorje P."/>
            <person name="Dorjee K."/>
            <person name="Dorris L."/>
            <person name="Duffey N."/>
            <person name="Dupes A."/>
            <person name="Elkins T."/>
            <person name="Engels R."/>
            <person name="Erickson J."/>
            <person name="Farina A."/>
            <person name="Faro S."/>
            <person name="Ferreira P."/>
            <person name="Fischer H."/>
            <person name="Fitzgerald M."/>
            <person name="Foley K."/>
            <person name="Gage D."/>
            <person name="Galagan J."/>
            <person name="Gearin G."/>
            <person name="Gnerre S."/>
            <person name="Gnirke A."/>
            <person name="Goyette A."/>
            <person name="Graham J."/>
            <person name="Grandbois E."/>
            <person name="Gyaltsen K."/>
            <person name="Hafez N."/>
            <person name="Hagopian D."/>
            <person name="Hagos B."/>
            <person name="Hall J."/>
            <person name="Hatcher B."/>
            <person name="Heller A."/>
            <person name="Higgins H."/>
            <person name="Honan T."/>
            <person name="Horn A."/>
            <person name="Houde N."/>
            <person name="Hughes L."/>
            <person name="Hulme W."/>
            <person name="Husby E."/>
            <person name="Iliev I."/>
            <person name="Jaffe D."/>
            <person name="Jones C."/>
            <person name="Kamal M."/>
            <person name="Kamat A."/>
            <person name="Kamvysselis M."/>
            <person name="Karlsson E."/>
            <person name="Kells C."/>
            <person name="Kieu A."/>
            <person name="Kisner P."/>
            <person name="Kodira C."/>
            <person name="Kulbokas E."/>
            <person name="Labutti K."/>
            <person name="Lama D."/>
            <person name="Landers T."/>
            <person name="Leger J."/>
            <person name="Levine S."/>
            <person name="Lewis D."/>
            <person name="Lewis T."/>
            <person name="Lindblad-toh K."/>
            <person name="Liu X."/>
            <person name="Lokyitsang T."/>
            <person name="Lokyitsang Y."/>
            <person name="Lucien O."/>
            <person name="Lui A."/>
            <person name="Ma L.J."/>
            <person name="Mabbitt R."/>
            <person name="Macdonald J."/>
            <person name="Maclean C."/>
            <person name="Major J."/>
            <person name="Manning J."/>
            <person name="Marabella R."/>
            <person name="Maru K."/>
            <person name="Matthews C."/>
            <person name="Mauceli E."/>
            <person name="Mccarthy M."/>
            <person name="Mcdonough S."/>
            <person name="Mcghee T."/>
            <person name="Meldrim J."/>
            <person name="Meneus L."/>
            <person name="Mesirov J."/>
            <person name="Mihalev A."/>
            <person name="Mihova T."/>
            <person name="Mikkelsen T."/>
            <person name="Mlenga V."/>
            <person name="Moru K."/>
            <person name="Mozes J."/>
            <person name="Mulrain L."/>
            <person name="Munson G."/>
            <person name="Naylor J."/>
            <person name="Newes C."/>
            <person name="Nguyen C."/>
            <person name="Nguyen N."/>
            <person name="Nguyen T."/>
            <person name="Nicol R."/>
            <person name="Nielsen C."/>
            <person name="Nizzari M."/>
            <person name="Norbu C."/>
            <person name="Norbu N."/>
            <person name="O'donnell P."/>
            <person name="Okoawo O."/>
            <person name="O'leary S."/>
            <person name="Omotosho B."/>
            <person name="O'neill K."/>
            <person name="Osman S."/>
            <person name="Parker S."/>
            <person name="Perrin D."/>
            <person name="Phunkhang P."/>
            <person name="Piqani B."/>
            <person name="Purcell S."/>
            <person name="Rachupka T."/>
            <person name="Ramasamy U."/>
            <person name="Rameau R."/>
            <person name="Ray V."/>
            <person name="Raymond C."/>
            <person name="Retta R."/>
            <person name="Richardson S."/>
            <person name="Rise C."/>
            <person name="Rodriguez J."/>
            <person name="Rogers J."/>
            <person name="Rogov P."/>
            <person name="Rutman M."/>
            <person name="Schupbach R."/>
            <person name="Seaman C."/>
            <person name="Settipalli S."/>
            <person name="Sharpe T."/>
            <person name="Sheridan J."/>
            <person name="Sherpa N."/>
            <person name="Shi J."/>
            <person name="Smirnov S."/>
            <person name="Smith C."/>
            <person name="Sougnez C."/>
            <person name="Spencer B."/>
            <person name="Stalker J."/>
            <person name="Stange-thomann N."/>
            <person name="Stavropoulos S."/>
            <person name="Stetson K."/>
            <person name="Stone C."/>
            <person name="Stone S."/>
            <person name="Stubbs M."/>
            <person name="Talamas J."/>
            <person name="Tchuinga P."/>
            <person name="Tenzing P."/>
            <person name="Tesfaye S."/>
            <person name="Theodore J."/>
            <person name="Thoulutsang Y."/>
            <person name="Topham K."/>
            <person name="Towey S."/>
            <person name="Tsamla T."/>
            <person name="Tsomo N."/>
            <person name="Vallee D."/>
            <person name="Vassiliev H."/>
            <person name="Venkataraman V."/>
            <person name="Vinson J."/>
            <person name="Vo A."/>
            <person name="Wade C."/>
            <person name="Wang S."/>
            <person name="Wangchuk T."/>
            <person name="Wangdi T."/>
            <person name="Whittaker C."/>
            <person name="Wilkinson J."/>
            <person name="Wu Y."/>
            <person name="Wyman D."/>
            <person name="Yadav S."/>
            <person name="Yang S."/>
            <person name="Yang X."/>
            <person name="Yeager S."/>
            <person name="Yee E."/>
            <person name="Young G."/>
            <person name="Zainoun J."/>
            <person name="Zembeck L."/>
            <person name="Zimmer A."/>
            <person name="Zody M."/>
            <person name="Lander E."/>
        </authorList>
    </citation>
    <scope>NUCLEOTIDE SEQUENCE [LARGE SCALE GENOMIC DNA]</scope>
</reference>
<evidence type="ECO:0000313" key="3">
    <source>
        <dbReference type="Proteomes" id="UP000007875"/>
    </source>
</evidence>
<dbReference type="GeneTree" id="ENSGT00660000097419"/>
<dbReference type="Ensembl" id="ENSCSAVT00000010011.1">
    <property type="protein sequence ID" value="ENSCSAVP00000009891.1"/>
    <property type="gene ID" value="ENSCSAVG00000005813.1"/>
</dbReference>
<protein>
    <submittedName>
        <fullName evidence="2">Uncharacterized protein</fullName>
    </submittedName>
</protein>
<dbReference type="Proteomes" id="UP000007875">
    <property type="component" value="Unassembled WGS sequence"/>
</dbReference>
<organism evidence="2 3">
    <name type="scientific">Ciona savignyi</name>
    <name type="common">Pacific transparent sea squirt</name>
    <dbReference type="NCBI Taxonomy" id="51511"/>
    <lineage>
        <taxon>Eukaryota</taxon>
        <taxon>Metazoa</taxon>
        <taxon>Chordata</taxon>
        <taxon>Tunicata</taxon>
        <taxon>Ascidiacea</taxon>
        <taxon>Phlebobranchia</taxon>
        <taxon>Cionidae</taxon>
        <taxon>Ciona</taxon>
    </lineage>
</organism>
<reference evidence="2" key="2">
    <citation type="submission" date="2025-08" db="UniProtKB">
        <authorList>
            <consortium name="Ensembl"/>
        </authorList>
    </citation>
    <scope>IDENTIFICATION</scope>
</reference>
<feature type="compositionally biased region" description="Basic and acidic residues" evidence="1">
    <location>
        <begin position="34"/>
        <end position="45"/>
    </location>
</feature>
<keyword evidence="3" id="KW-1185">Reference proteome</keyword>
<sequence length="171" mass="18853">MMQRAFELSDSSDPPSHMKRMHNKPNQPLRKSYKSPDRKSLSDVGSVEKEVYLSSLSSHQSKQAANDEDLLQKQFAAAASRVGVTVDALDKLTLIDAAATKEDQPKHPNKSENKTPKLVETASPLRQSRIPVRISTPTASNTTTVNSDSTKPEIPFKPIPTKVDSTQSKKE</sequence>
<dbReference type="AlphaFoldDB" id="H2YX30"/>
<feature type="compositionally biased region" description="Basic and acidic residues" evidence="1">
    <location>
        <begin position="99"/>
        <end position="117"/>
    </location>
</feature>
<name>H2YX30_CIOSA</name>
<proteinExistence type="predicted"/>
<feature type="region of interest" description="Disordered" evidence="1">
    <location>
        <begin position="98"/>
        <end position="171"/>
    </location>
</feature>